<dbReference type="Pfam" id="PF01171">
    <property type="entry name" value="ATP_bind_3"/>
    <property type="match status" value="1"/>
</dbReference>
<feature type="binding site" evidence="8">
    <location>
        <begin position="24"/>
        <end position="29"/>
    </location>
    <ligand>
        <name>ATP</name>
        <dbReference type="ChEBI" id="CHEBI:30616"/>
    </ligand>
</feature>
<evidence type="ECO:0000256" key="1">
    <source>
        <dbReference type="ARBA" id="ARBA00004496"/>
    </source>
</evidence>
<dbReference type="InterPro" id="IPR012796">
    <property type="entry name" value="Lysidine-tRNA-synth_C"/>
</dbReference>
<dbReference type="Gene3D" id="3.40.50.620">
    <property type="entry name" value="HUPs"/>
    <property type="match status" value="1"/>
</dbReference>
<dbReference type="InterPro" id="IPR012094">
    <property type="entry name" value="tRNA_Ile_lys_synt"/>
</dbReference>
<evidence type="ECO:0000313" key="11">
    <source>
        <dbReference type="Proteomes" id="UP001549019"/>
    </source>
</evidence>
<comment type="function">
    <text evidence="8">Ligates lysine onto the cytidine present at position 34 of the AUA codon-specific tRNA(Ile) that contains the anticodon CAU, in an ATP-dependent manner. Cytidine is converted to lysidine, thus changing the amino acid specificity of the tRNA from methionine to isoleucine.</text>
</comment>
<dbReference type="InterPro" id="IPR012795">
    <property type="entry name" value="tRNA_Ile_lys_synt_N"/>
</dbReference>
<comment type="caution">
    <text evidence="10">The sequence shown here is derived from an EMBL/GenBank/DDBJ whole genome shotgun (WGS) entry which is preliminary data.</text>
</comment>
<evidence type="ECO:0000256" key="7">
    <source>
        <dbReference type="ARBA" id="ARBA00048539"/>
    </source>
</evidence>
<comment type="catalytic activity">
    <reaction evidence="7 8">
        <text>cytidine(34) in tRNA(Ile2) + L-lysine + ATP = lysidine(34) in tRNA(Ile2) + AMP + diphosphate + H(+)</text>
        <dbReference type="Rhea" id="RHEA:43744"/>
        <dbReference type="Rhea" id="RHEA-COMP:10625"/>
        <dbReference type="Rhea" id="RHEA-COMP:10670"/>
        <dbReference type="ChEBI" id="CHEBI:15378"/>
        <dbReference type="ChEBI" id="CHEBI:30616"/>
        <dbReference type="ChEBI" id="CHEBI:32551"/>
        <dbReference type="ChEBI" id="CHEBI:33019"/>
        <dbReference type="ChEBI" id="CHEBI:82748"/>
        <dbReference type="ChEBI" id="CHEBI:83665"/>
        <dbReference type="ChEBI" id="CHEBI:456215"/>
        <dbReference type="EC" id="6.3.4.19"/>
    </reaction>
</comment>
<accession>A0ABV2EBP1</accession>
<evidence type="ECO:0000313" key="10">
    <source>
        <dbReference type="EMBL" id="MET3111180.1"/>
    </source>
</evidence>
<dbReference type="SMART" id="SM00977">
    <property type="entry name" value="TilS_C"/>
    <property type="match status" value="1"/>
</dbReference>
<keyword evidence="5 8" id="KW-0547">Nucleotide-binding</keyword>
<name>A0ABV2EBP1_9STAP</name>
<keyword evidence="11" id="KW-1185">Reference proteome</keyword>
<evidence type="ECO:0000256" key="5">
    <source>
        <dbReference type="ARBA" id="ARBA00022741"/>
    </source>
</evidence>
<dbReference type="InterPro" id="IPR014729">
    <property type="entry name" value="Rossmann-like_a/b/a_fold"/>
</dbReference>
<keyword evidence="2 8" id="KW-0963">Cytoplasm</keyword>
<protein>
    <recommendedName>
        <fullName evidence="8">tRNA(Ile)-lysidine synthase</fullName>
        <ecNumber evidence="8">6.3.4.19</ecNumber>
    </recommendedName>
    <alternativeName>
        <fullName evidence="8">tRNA(Ile)-2-lysyl-cytidine synthase</fullName>
    </alternativeName>
    <alternativeName>
        <fullName evidence="8">tRNA(Ile)-lysidine synthetase</fullName>
    </alternativeName>
</protein>
<dbReference type="SUPFAM" id="SSF52402">
    <property type="entry name" value="Adenine nucleotide alpha hydrolases-like"/>
    <property type="match status" value="1"/>
</dbReference>
<feature type="domain" description="Lysidine-tRNA(Ile) synthetase C-terminal" evidence="9">
    <location>
        <begin position="347"/>
        <end position="416"/>
    </location>
</feature>
<dbReference type="EC" id="6.3.4.19" evidence="8"/>
<keyword evidence="3 8" id="KW-0436">Ligase</keyword>
<dbReference type="SUPFAM" id="SSF56037">
    <property type="entry name" value="PheT/TilS domain"/>
    <property type="match status" value="1"/>
</dbReference>
<evidence type="ECO:0000256" key="6">
    <source>
        <dbReference type="ARBA" id="ARBA00022840"/>
    </source>
</evidence>
<comment type="similarity">
    <text evidence="8">Belongs to the tRNA(Ile)-lysidine synthase family.</text>
</comment>
<dbReference type="InterPro" id="IPR011063">
    <property type="entry name" value="TilS/TtcA_N"/>
</dbReference>
<comment type="domain">
    <text evidence="8">The N-terminal region contains the highly conserved SGGXDS motif, predicted to be a P-loop motif involved in ATP binding.</text>
</comment>
<evidence type="ECO:0000256" key="4">
    <source>
        <dbReference type="ARBA" id="ARBA00022694"/>
    </source>
</evidence>
<proteinExistence type="inferred from homology"/>
<evidence type="ECO:0000256" key="2">
    <source>
        <dbReference type="ARBA" id="ARBA00022490"/>
    </source>
</evidence>
<dbReference type="NCBIfam" id="TIGR02432">
    <property type="entry name" value="lysidine_TilS_N"/>
    <property type="match status" value="1"/>
</dbReference>
<gene>
    <name evidence="8" type="primary">tilS</name>
    <name evidence="10" type="ORF">ABHD89_001586</name>
</gene>
<evidence type="ECO:0000259" key="9">
    <source>
        <dbReference type="SMART" id="SM00977"/>
    </source>
</evidence>
<evidence type="ECO:0000256" key="3">
    <source>
        <dbReference type="ARBA" id="ARBA00022598"/>
    </source>
</evidence>
<organism evidence="10 11">
    <name type="scientific">Salinicoccus halitifaciens</name>
    <dbReference type="NCBI Taxonomy" id="1073415"/>
    <lineage>
        <taxon>Bacteria</taxon>
        <taxon>Bacillati</taxon>
        <taxon>Bacillota</taxon>
        <taxon>Bacilli</taxon>
        <taxon>Bacillales</taxon>
        <taxon>Staphylococcaceae</taxon>
        <taxon>Salinicoccus</taxon>
    </lineage>
</organism>
<dbReference type="PANTHER" id="PTHR43033">
    <property type="entry name" value="TRNA(ILE)-LYSIDINE SYNTHASE-RELATED"/>
    <property type="match status" value="1"/>
</dbReference>
<dbReference type="Proteomes" id="UP001549019">
    <property type="component" value="Unassembled WGS sequence"/>
</dbReference>
<keyword evidence="6 8" id="KW-0067">ATP-binding</keyword>
<dbReference type="CDD" id="cd01992">
    <property type="entry name" value="TilS_N"/>
    <property type="match status" value="1"/>
</dbReference>
<dbReference type="Pfam" id="PF11734">
    <property type="entry name" value="TilS_C"/>
    <property type="match status" value="1"/>
</dbReference>
<comment type="subcellular location">
    <subcellularLocation>
        <location evidence="1 8">Cytoplasm</location>
    </subcellularLocation>
</comment>
<dbReference type="PANTHER" id="PTHR43033:SF1">
    <property type="entry name" value="TRNA(ILE)-LYSIDINE SYNTHASE-RELATED"/>
    <property type="match status" value="1"/>
</dbReference>
<dbReference type="GO" id="GO:0032267">
    <property type="term" value="F:tRNA(Ile)-lysidine synthase activity"/>
    <property type="evidence" value="ECO:0007669"/>
    <property type="project" value="UniProtKB-EC"/>
</dbReference>
<dbReference type="HAMAP" id="MF_01161">
    <property type="entry name" value="tRNA_Ile_lys_synt"/>
    <property type="match status" value="1"/>
</dbReference>
<reference evidence="10 11" key="1">
    <citation type="submission" date="2024-05" db="EMBL/GenBank/DDBJ databases">
        <title>Genomic Encyclopedia of Type Strains, Phase IV (KMG-IV): sequencing the most valuable type-strain genomes for metagenomic binning, comparative biology and taxonomic classification.</title>
        <authorList>
            <person name="Goeker M."/>
        </authorList>
    </citation>
    <scope>NUCLEOTIDE SEQUENCE [LARGE SCALE GENOMIC DNA]</scope>
    <source>
        <strain evidence="10 11">DSM 25286</strain>
    </source>
</reference>
<evidence type="ECO:0000256" key="8">
    <source>
        <dbReference type="HAMAP-Rule" id="MF_01161"/>
    </source>
</evidence>
<keyword evidence="4 8" id="KW-0819">tRNA processing</keyword>
<dbReference type="NCBIfam" id="TIGR02433">
    <property type="entry name" value="lysidine_TilS_C"/>
    <property type="match status" value="1"/>
</dbReference>
<dbReference type="EMBL" id="JBDZDV010000003">
    <property type="protein sequence ID" value="MET3111180.1"/>
    <property type="molecule type" value="Genomic_DNA"/>
</dbReference>
<dbReference type="RefSeq" id="WP_230822075.1">
    <property type="nucleotide sequence ID" value="NZ_JAJNCU010000004.1"/>
</dbReference>
<sequence length="426" mass="48687">MTEDIDKLMQMMWAPSDTIALAVSGGIDSMVLYHILTERDDTYRKLVLLHVNHGVRPESADEESYIRRLGSRNGHAVEVAHLSMAGDFSQAKARALRYRFFKEQCGKHGAAVLLTAHHLDDHHETILHQLLTGRHLNDTLGIKSAGTVDGLPVARPLLAVSRQVIKQYQNRHHVHYFEDETNAEDDYTRNYIRHHIMPAIRAHEHLHETSLGRAAEDMDELKKLARLRASEFISHTKDEDLERTALNNEPHIIKVFILQKWLSLHGIHAGRKFIEELIAVSQGDASQSDLHAGGKTIKLRYGRLFIDDGSTKHVRLMDEDLLITANGTYHHNGYRIDVELPREMLPLTVRPRMDGDVIRLPKVGRKKLSRIFIDNKVPREEREKIPVIADKCNEIIALGTIYNIIEPRENYNGLNISKEKAHEPEE</sequence>